<gene>
    <name evidence="2" type="ORF">Acaty_1p0006</name>
</gene>
<dbReference type="HOGENOM" id="CLU_2784429_0_0_6"/>
<feature type="region of interest" description="Disordered" evidence="1">
    <location>
        <begin position="40"/>
        <end position="68"/>
    </location>
</feature>
<organism evidence="2 3">
    <name type="scientific">Acidithiobacillus caldus (strain ATCC 51756 / DSM 8584 / KU)</name>
    <dbReference type="NCBI Taxonomy" id="637389"/>
    <lineage>
        <taxon>Bacteria</taxon>
        <taxon>Pseudomonadati</taxon>
        <taxon>Pseudomonadota</taxon>
        <taxon>Acidithiobacillia</taxon>
        <taxon>Acidithiobacillales</taxon>
        <taxon>Acidithiobacillaceae</taxon>
        <taxon>Acidithiobacillus</taxon>
    </lineage>
</organism>
<dbReference type="KEGG" id="acz:Acaty_1p0006"/>
<geneLocation type="plasmid" evidence="2 3">
    <name>pACA1.1</name>
</geneLocation>
<evidence type="ECO:0000313" key="2">
    <source>
        <dbReference type="EMBL" id="AIA56787.1"/>
    </source>
</evidence>
<dbReference type="EMBL" id="CP005988">
    <property type="protein sequence ID" value="AIA56787.1"/>
    <property type="molecule type" value="Genomic_DNA"/>
</dbReference>
<dbReference type="Proteomes" id="UP000005522">
    <property type="component" value="Plasmid pACA1.1"/>
</dbReference>
<dbReference type="AlphaFoldDB" id="A0A060A430"/>
<protein>
    <submittedName>
        <fullName evidence="2">Uncharacterized protein</fullName>
    </submittedName>
</protein>
<keyword evidence="2" id="KW-0614">Plasmid</keyword>
<sequence>MAVRRREILFAFLVAGFLDFWLGHHGHVGLDPWLHQRLYGETPPPHPNTVTFQPTASRNRTHGTPNAR</sequence>
<accession>A0A060A430</accession>
<feature type="compositionally biased region" description="Polar residues" evidence="1">
    <location>
        <begin position="48"/>
        <end position="68"/>
    </location>
</feature>
<proteinExistence type="predicted"/>
<reference evidence="2 3" key="1">
    <citation type="journal article" date="2009" name="J. Bacteriol.">
        <title>Draft genome sequence of the extremely acidophilic bacterium Acidithiobacillus caldus ATCC 51756 reveals metabolic versatility in the genus Acidithiobacillus.</title>
        <authorList>
            <person name="Valdes J."/>
            <person name="Quatrini R."/>
            <person name="Hallberg K."/>
            <person name="Dopson M."/>
            <person name="Valenzuela P.D."/>
            <person name="Holmes D.S."/>
        </authorList>
    </citation>
    <scope>NUCLEOTIDE SEQUENCE [LARGE SCALE GENOMIC DNA]</scope>
    <source>
        <strain evidence="3">ATCC 51756 / DSM 8584 / KU</strain>
        <plasmid evidence="2 3">pACA1.1</plasmid>
    </source>
</reference>
<evidence type="ECO:0000313" key="3">
    <source>
        <dbReference type="Proteomes" id="UP000005522"/>
    </source>
</evidence>
<name>A0A060A430_ACICK</name>
<evidence type="ECO:0000256" key="1">
    <source>
        <dbReference type="SAM" id="MobiDB-lite"/>
    </source>
</evidence>